<comment type="caution">
    <text evidence="1">The sequence shown here is derived from an EMBL/GenBank/DDBJ whole genome shotgun (WGS) entry which is preliminary data.</text>
</comment>
<keyword evidence="2" id="KW-1185">Reference proteome</keyword>
<reference evidence="1 2" key="1">
    <citation type="submission" date="2024-03" db="EMBL/GenBank/DDBJ databases">
        <title>Human intestinal bacterial collection.</title>
        <authorList>
            <person name="Pauvert C."/>
            <person name="Hitch T.C.A."/>
            <person name="Clavel T."/>
        </authorList>
    </citation>
    <scope>NUCLEOTIDE SEQUENCE [LARGE SCALE GENOMIC DNA]</scope>
    <source>
        <strain evidence="1 2">CLA-AA-H190</strain>
    </source>
</reference>
<evidence type="ECO:0000313" key="2">
    <source>
        <dbReference type="Proteomes" id="UP001469749"/>
    </source>
</evidence>
<proteinExistence type="predicted"/>
<evidence type="ECO:0008006" key="3">
    <source>
        <dbReference type="Google" id="ProtNLM"/>
    </source>
</evidence>
<dbReference type="RefSeq" id="WP_349085857.1">
    <property type="nucleotide sequence ID" value="NZ_JBBMEK010000228.1"/>
</dbReference>
<sequence>MLNRTKIIEFIRHHKLSLVIFLCLLLLLLTADNWQQKQFAKADQAYHLMAENNYAEAITLFEEYLSTDSSIYWRGIQFVNGSTSMFTQSNAENALQQCRQMIEKH</sequence>
<name>A0ABV1B725_9FIRM</name>
<evidence type="ECO:0000313" key="1">
    <source>
        <dbReference type="EMBL" id="MEQ2366235.1"/>
    </source>
</evidence>
<gene>
    <name evidence="1" type="ORF">WMO25_14280</name>
</gene>
<organism evidence="1 2">
    <name type="scientific">Coprococcus intestinihominis</name>
    <dbReference type="NCBI Taxonomy" id="3133154"/>
    <lineage>
        <taxon>Bacteria</taxon>
        <taxon>Bacillati</taxon>
        <taxon>Bacillota</taxon>
        <taxon>Clostridia</taxon>
        <taxon>Lachnospirales</taxon>
        <taxon>Lachnospiraceae</taxon>
        <taxon>Coprococcus</taxon>
    </lineage>
</organism>
<accession>A0ABV1B725</accession>
<protein>
    <recommendedName>
        <fullName evidence="3">Tetratricopeptide repeat protein</fullName>
    </recommendedName>
</protein>
<dbReference type="Proteomes" id="UP001469749">
    <property type="component" value="Unassembled WGS sequence"/>
</dbReference>
<dbReference type="EMBL" id="JBBMEK010000228">
    <property type="protein sequence ID" value="MEQ2366235.1"/>
    <property type="molecule type" value="Genomic_DNA"/>
</dbReference>